<protein>
    <submittedName>
        <fullName evidence="1">Uncharacterized protein</fullName>
    </submittedName>
</protein>
<accession>A0A0D0D6G8</accession>
<evidence type="ECO:0000313" key="2">
    <source>
        <dbReference type="Proteomes" id="UP000054538"/>
    </source>
</evidence>
<organism evidence="1 2">
    <name type="scientific">Paxillus rubicundulus Ve08.2h10</name>
    <dbReference type="NCBI Taxonomy" id="930991"/>
    <lineage>
        <taxon>Eukaryota</taxon>
        <taxon>Fungi</taxon>
        <taxon>Dikarya</taxon>
        <taxon>Basidiomycota</taxon>
        <taxon>Agaricomycotina</taxon>
        <taxon>Agaricomycetes</taxon>
        <taxon>Agaricomycetidae</taxon>
        <taxon>Boletales</taxon>
        <taxon>Paxilineae</taxon>
        <taxon>Paxillaceae</taxon>
        <taxon>Paxillus</taxon>
    </lineage>
</organism>
<reference evidence="1 2" key="1">
    <citation type="submission" date="2014-04" db="EMBL/GenBank/DDBJ databases">
        <authorList>
            <consortium name="DOE Joint Genome Institute"/>
            <person name="Kuo A."/>
            <person name="Kohler A."/>
            <person name="Jargeat P."/>
            <person name="Nagy L.G."/>
            <person name="Floudas D."/>
            <person name="Copeland A."/>
            <person name="Barry K.W."/>
            <person name="Cichocki N."/>
            <person name="Veneault-Fourrey C."/>
            <person name="LaButti K."/>
            <person name="Lindquist E.A."/>
            <person name="Lipzen A."/>
            <person name="Lundell T."/>
            <person name="Morin E."/>
            <person name="Murat C."/>
            <person name="Sun H."/>
            <person name="Tunlid A."/>
            <person name="Henrissat B."/>
            <person name="Grigoriev I.V."/>
            <person name="Hibbett D.S."/>
            <person name="Martin F."/>
            <person name="Nordberg H.P."/>
            <person name="Cantor M.N."/>
            <person name="Hua S.X."/>
        </authorList>
    </citation>
    <scope>NUCLEOTIDE SEQUENCE [LARGE SCALE GENOMIC DNA]</scope>
    <source>
        <strain evidence="1 2">Ve08.2h10</strain>
    </source>
</reference>
<dbReference type="AlphaFoldDB" id="A0A0D0D6G8"/>
<proteinExistence type="predicted"/>
<reference evidence="2" key="2">
    <citation type="submission" date="2015-01" db="EMBL/GenBank/DDBJ databases">
        <title>Evolutionary Origins and Diversification of the Mycorrhizal Mutualists.</title>
        <authorList>
            <consortium name="DOE Joint Genome Institute"/>
            <consortium name="Mycorrhizal Genomics Consortium"/>
            <person name="Kohler A."/>
            <person name="Kuo A."/>
            <person name="Nagy L.G."/>
            <person name="Floudas D."/>
            <person name="Copeland A."/>
            <person name="Barry K.W."/>
            <person name="Cichocki N."/>
            <person name="Veneault-Fourrey C."/>
            <person name="LaButti K."/>
            <person name="Lindquist E.A."/>
            <person name="Lipzen A."/>
            <person name="Lundell T."/>
            <person name="Morin E."/>
            <person name="Murat C."/>
            <person name="Riley R."/>
            <person name="Ohm R."/>
            <person name="Sun H."/>
            <person name="Tunlid A."/>
            <person name="Henrissat B."/>
            <person name="Grigoriev I.V."/>
            <person name="Hibbett D.S."/>
            <person name="Martin F."/>
        </authorList>
    </citation>
    <scope>NUCLEOTIDE SEQUENCE [LARGE SCALE GENOMIC DNA]</scope>
    <source>
        <strain evidence="2">Ve08.2h10</strain>
    </source>
</reference>
<sequence length="108" mass="12167">VLLFFFSYAGLLPEKESSKGDTRGFVQPLEWLAHMRCWPERHAKWAGGNLENVEHTKSVGPGSAADELLRSTEVKCSLKENRASGLHEGIRILLAWSRRYSRTADTIP</sequence>
<dbReference type="HOGENOM" id="CLU_2203293_0_0_1"/>
<evidence type="ECO:0000313" key="1">
    <source>
        <dbReference type="EMBL" id="KIK79266.1"/>
    </source>
</evidence>
<keyword evidence="2" id="KW-1185">Reference proteome</keyword>
<dbReference type="Proteomes" id="UP000054538">
    <property type="component" value="Unassembled WGS sequence"/>
</dbReference>
<name>A0A0D0D6G8_9AGAM</name>
<dbReference type="InParanoid" id="A0A0D0D6G8"/>
<feature type="non-terminal residue" evidence="1">
    <location>
        <position position="1"/>
    </location>
</feature>
<dbReference type="EMBL" id="KN826328">
    <property type="protein sequence ID" value="KIK79266.1"/>
    <property type="molecule type" value="Genomic_DNA"/>
</dbReference>
<gene>
    <name evidence="1" type="ORF">PAXRUDRAFT_161735</name>
</gene>